<dbReference type="CDD" id="cd08544">
    <property type="entry name" value="Reeler"/>
    <property type="match status" value="1"/>
</dbReference>
<feature type="transmembrane region" description="Helical" evidence="12">
    <location>
        <begin position="141"/>
        <end position="165"/>
    </location>
</feature>
<dbReference type="PROSITE" id="PS50836">
    <property type="entry name" value="DOMON"/>
    <property type="match status" value="1"/>
</dbReference>
<dbReference type="SMART" id="SM00665">
    <property type="entry name" value="B561"/>
    <property type="match status" value="1"/>
</dbReference>
<feature type="domain" description="Cytochrome b561" evidence="14">
    <location>
        <begin position="895"/>
        <end position="1091"/>
    </location>
</feature>
<dbReference type="PROSITE" id="PS51019">
    <property type="entry name" value="REELIN"/>
    <property type="match status" value="1"/>
</dbReference>
<feature type="transmembrane region" description="Helical" evidence="12">
    <location>
        <begin position="930"/>
        <end position="953"/>
    </location>
</feature>
<dbReference type="InterPro" id="IPR006593">
    <property type="entry name" value="Cyt_b561/ferric_Rdtase_TM"/>
</dbReference>
<comment type="similarity">
    <text evidence="4">Belongs to the FRRS1 family.</text>
</comment>
<feature type="transmembrane region" description="Helical" evidence="12">
    <location>
        <begin position="372"/>
        <end position="394"/>
    </location>
</feature>
<feature type="transmembrane region" description="Helical" evidence="12">
    <location>
        <begin position="305"/>
        <end position="327"/>
    </location>
</feature>
<dbReference type="EMBL" id="JAPWDV010000002">
    <property type="protein sequence ID" value="KAJ6219928.1"/>
    <property type="molecule type" value="Genomic_DNA"/>
</dbReference>
<feature type="transmembrane region" description="Helical" evidence="12">
    <location>
        <begin position="1068"/>
        <end position="1088"/>
    </location>
</feature>
<feature type="transmembrane region" description="Helical" evidence="12">
    <location>
        <begin position="466"/>
        <end position="484"/>
    </location>
</feature>
<evidence type="ECO:0000256" key="2">
    <source>
        <dbReference type="ARBA" id="ARBA00004141"/>
    </source>
</evidence>
<keyword evidence="5" id="KW-0813">Transport</keyword>
<evidence type="ECO:0000259" key="14">
    <source>
        <dbReference type="PROSITE" id="PS50939"/>
    </source>
</evidence>
<feature type="transmembrane region" description="Helical" evidence="12">
    <location>
        <begin position="75"/>
        <end position="96"/>
    </location>
</feature>
<evidence type="ECO:0000256" key="1">
    <source>
        <dbReference type="ARBA" id="ARBA00001970"/>
    </source>
</evidence>
<dbReference type="AlphaFoldDB" id="A0A9Q0M7B7"/>
<feature type="transmembrane region" description="Helical" evidence="12">
    <location>
        <begin position="102"/>
        <end position="121"/>
    </location>
</feature>
<feature type="transmembrane region" description="Helical" evidence="12">
    <location>
        <begin position="339"/>
        <end position="360"/>
    </location>
</feature>
<feature type="transmembrane region" description="Helical" evidence="12">
    <location>
        <begin position="185"/>
        <end position="205"/>
    </location>
</feature>
<sequence>MLFIGAHVGGKIVSVIGIPQLLGYLVAGIIYGNLFNVTLNRTLTTTIRSIALMIIFLRAGLNLDPTAIKRLVSAVFQLGFLPALLETIIYAILSIWLLKMNIAWALMLGFVVAAVSPAVVVPEMIKLKENNIGVSKGIPTLAIAAASMDNILTITGFYITFSFAFDKNITNNSTGNMVWSIAKGPVEILIGIIYGLVFGSVLWFIPDPSDGDSFKSKRKYNIHRFTAILLFGSVALFGSAKCNFKSSGPLAILVLSFMVAIKWRPRNVLSFQQNSLKTLWIIFEHFLYVLIGFDARFNSDTEIKIIFYSILILIIGVTIRMVTAFIFTYGIDYNIKERLFIALAWLPKATVQAAIGSIALENATTDDETRMGSIILNIAVLSILITAPLGAIAIDVTSRKFLVQDEQEEQRNNQIIEADPNQAMLHNETSSSSSFSSFLPSDPILLVGSFYIITTNQDCPLEDLETTFITIIIIVARTLALHSFTISISSNHRQKAMLLLIVSLAMRTTTLAFSIFFCCGQRLVSGKRRFYVDVPKTWLNNNKYPLSDRYVNVNPILFTNHHIRLVTAYSSGAPNSKNVCTSLIPGHGSRQNAISPYKLIHSENVDGQIVINLVATSQVTFAGFIVQARDAENYDTIVDGEFLRSEGTQVKSCHSGKSNTWTHSSGQTKTQVSTLWIPPARFNGSVIFKGTVVQVKQAYWDQIMSEPLFMLNGYRVDQKHFTQNYNTLTNNEQGTSEPLSSSSLDYNQCSERMCLGLGDSTDCLSTRTCQAILTSKQETDTTEFMIMAKPSGDHKGKYYSVGFSHDDSMGDDLVFDCYTDSNGRVKVGMSYNHGKSNEILSGSKIIRDGIGQYTDGVIQCRWKLDQNIAINGKQYDLVDKKYYMLLAHGTVESDDGEKSYHDLRARSSETVNLASVGQLITRDMTYLIKIHGGLMVFSWMFTVSLAIIFARYFKEAWSNQLLCGVKIWFAFHRTLMVVSVIMMVIAQTSIFYYVGGYRIGIHQVLGSIAFAFALFQPLGALFRPHPDAGSRWIFNWLHWFGGNAGHITATAAILLATRLKTASLPESFLYIVMAWILFHVVMHIILQFHSSCSGNSKTSDMAMHEMRNGERMYMDKGSSSSRSGFKSFLLSIYTLVVLAITTILVLLIVIPEMVTERLPFI</sequence>
<dbReference type="InterPro" id="IPR042307">
    <property type="entry name" value="Reeler_sf"/>
</dbReference>
<evidence type="ECO:0000256" key="11">
    <source>
        <dbReference type="ARBA" id="ARBA00023180"/>
    </source>
</evidence>
<feature type="transmembrane region" description="Helical" evidence="12">
    <location>
        <begin position="46"/>
        <end position="63"/>
    </location>
</feature>
<dbReference type="CDD" id="cd08760">
    <property type="entry name" value="Cyt_b561_FRRS1_like"/>
    <property type="match status" value="1"/>
</dbReference>
<dbReference type="InterPro" id="IPR005018">
    <property type="entry name" value="DOMON_domain"/>
</dbReference>
<feature type="transmembrane region" description="Helical" evidence="12">
    <location>
        <begin position="974"/>
        <end position="994"/>
    </location>
</feature>
<evidence type="ECO:0000256" key="12">
    <source>
        <dbReference type="SAM" id="Phobius"/>
    </source>
</evidence>
<dbReference type="InterPro" id="IPR038770">
    <property type="entry name" value="Na+/solute_symporter_sf"/>
</dbReference>
<evidence type="ECO:0000256" key="8">
    <source>
        <dbReference type="ARBA" id="ARBA00022989"/>
    </source>
</evidence>
<evidence type="ECO:0000256" key="7">
    <source>
        <dbReference type="ARBA" id="ARBA00022982"/>
    </source>
</evidence>
<reference evidence="16" key="1">
    <citation type="submission" date="2022-12" db="EMBL/GenBank/DDBJ databases">
        <title>Genome assemblies of Blomia tropicalis.</title>
        <authorList>
            <person name="Cui Y."/>
        </authorList>
    </citation>
    <scope>NUCLEOTIDE SEQUENCE</scope>
    <source>
        <tissue evidence="16">Adult mites</tissue>
    </source>
</reference>
<dbReference type="GO" id="GO:1902600">
    <property type="term" value="P:proton transmembrane transport"/>
    <property type="evidence" value="ECO:0007669"/>
    <property type="project" value="InterPro"/>
</dbReference>
<evidence type="ECO:0000313" key="17">
    <source>
        <dbReference type="Proteomes" id="UP001142055"/>
    </source>
</evidence>
<evidence type="ECO:0000256" key="3">
    <source>
        <dbReference type="ARBA" id="ARBA00007367"/>
    </source>
</evidence>
<dbReference type="Pfam" id="PF03351">
    <property type="entry name" value="DOMON"/>
    <property type="match status" value="1"/>
</dbReference>
<dbReference type="Gene3D" id="1.20.120.1770">
    <property type="match status" value="1"/>
</dbReference>
<dbReference type="Proteomes" id="UP001142055">
    <property type="component" value="Chromosome 2"/>
</dbReference>
<dbReference type="GO" id="GO:0016020">
    <property type="term" value="C:membrane"/>
    <property type="evidence" value="ECO:0007669"/>
    <property type="project" value="UniProtKB-SubCell"/>
</dbReference>
<keyword evidence="11" id="KW-0325">Glycoprotein</keyword>
<dbReference type="Gene3D" id="2.60.40.4060">
    <property type="entry name" value="Reeler domain"/>
    <property type="match status" value="1"/>
</dbReference>
<evidence type="ECO:0000256" key="5">
    <source>
        <dbReference type="ARBA" id="ARBA00022448"/>
    </source>
</evidence>
<dbReference type="InterPro" id="IPR006153">
    <property type="entry name" value="Cation/H_exchanger_TM"/>
</dbReference>
<dbReference type="PROSITE" id="PS50939">
    <property type="entry name" value="CYTOCHROME_B561"/>
    <property type="match status" value="1"/>
</dbReference>
<dbReference type="Pfam" id="PF00999">
    <property type="entry name" value="Na_H_Exchanger"/>
    <property type="match status" value="1"/>
</dbReference>
<keyword evidence="10 12" id="KW-0472">Membrane</keyword>
<feature type="transmembrane region" description="Helical" evidence="12">
    <location>
        <begin position="12"/>
        <end position="34"/>
    </location>
</feature>
<evidence type="ECO:0000256" key="4">
    <source>
        <dbReference type="ARBA" id="ARBA00009195"/>
    </source>
</evidence>
<proteinExistence type="inferred from homology"/>
<feature type="transmembrane region" description="Helical" evidence="12">
    <location>
        <begin position="496"/>
        <end position="517"/>
    </location>
</feature>
<evidence type="ECO:0000256" key="9">
    <source>
        <dbReference type="ARBA" id="ARBA00023004"/>
    </source>
</evidence>
<protein>
    <submittedName>
        <fullName evidence="16">Uncharacterized protein</fullName>
    </submittedName>
</protein>
<keyword evidence="6 12" id="KW-0812">Transmembrane</keyword>
<comment type="subcellular location">
    <subcellularLocation>
        <location evidence="2">Membrane</location>
        <topology evidence="2">Multi-pass membrane protein</topology>
    </subcellularLocation>
</comment>
<comment type="cofactor">
    <cofactor evidence="1">
        <name>heme b</name>
        <dbReference type="ChEBI" id="CHEBI:60344"/>
    </cofactor>
</comment>
<accession>A0A9Q0M7B7</accession>
<evidence type="ECO:0000313" key="16">
    <source>
        <dbReference type="EMBL" id="KAJ6219928.1"/>
    </source>
</evidence>
<evidence type="ECO:0000259" key="15">
    <source>
        <dbReference type="PROSITE" id="PS51019"/>
    </source>
</evidence>
<name>A0A9Q0M7B7_BLOTA</name>
<feature type="transmembrane region" description="Helical" evidence="12">
    <location>
        <begin position="246"/>
        <end position="263"/>
    </location>
</feature>
<dbReference type="PANTHER" id="PTHR31102:SF1">
    <property type="entry name" value="CATION_H+ EXCHANGER DOMAIN-CONTAINING PROTEIN"/>
    <property type="match status" value="1"/>
</dbReference>
<keyword evidence="7" id="KW-0249">Electron transport</keyword>
<feature type="transmembrane region" description="Helical" evidence="12">
    <location>
        <begin position="1000"/>
        <end position="1022"/>
    </location>
</feature>
<dbReference type="PANTHER" id="PTHR31102">
    <property type="match status" value="1"/>
</dbReference>
<gene>
    <name evidence="16" type="ORF">RDWZM_005740</name>
</gene>
<feature type="transmembrane region" description="Helical" evidence="12">
    <location>
        <begin position="275"/>
        <end position="293"/>
    </location>
</feature>
<keyword evidence="8 12" id="KW-1133">Transmembrane helix</keyword>
<dbReference type="InterPro" id="IPR051843">
    <property type="entry name" value="CPA1_transporter"/>
</dbReference>
<dbReference type="GO" id="GO:0015297">
    <property type="term" value="F:antiporter activity"/>
    <property type="evidence" value="ECO:0007669"/>
    <property type="project" value="InterPro"/>
</dbReference>
<dbReference type="CDD" id="cd09628">
    <property type="entry name" value="DOMON_SDR_2_like"/>
    <property type="match status" value="1"/>
</dbReference>
<feature type="transmembrane region" description="Helical" evidence="12">
    <location>
        <begin position="434"/>
        <end position="454"/>
    </location>
</feature>
<feature type="domain" description="Reelin" evidence="15">
    <location>
        <begin position="563"/>
        <end position="724"/>
    </location>
</feature>
<evidence type="ECO:0000259" key="13">
    <source>
        <dbReference type="PROSITE" id="PS50836"/>
    </source>
</evidence>
<organism evidence="16 17">
    <name type="scientific">Blomia tropicalis</name>
    <name type="common">Mite</name>
    <dbReference type="NCBI Taxonomy" id="40697"/>
    <lineage>
        <taxon>Eukaryota</taxon>
        <taxon>Metazoa</taxon>
        <taxon>Ecdysozoa</taxon>
        <taxon>Arthropoda</taxon>
        <taxon>Chelicerata</taxon>
        <taxon>Arachnida</taxon>
        <taxon>Acari</taxon>
        <taxon>Acariformes</taxon>
        <taxon>Sarcoptiformes</taxon>
        <taxon>Astigmata</taxon>
        <taxon>Glycyphagoidea</taxon>
        <taxon>Echimyopodidae</taxon>
        <taxon>Blomia</taxon>
    </lineage>
</organism>
<feature type="domain" description="DOMON" evidence="13">
    <location>
        <begin position="767"/>
        <end position="889"/>
    </location>
</feature>
<dbReference type="Pfam" id="PF02014">
    <property type="entry name" value="Reeler"/>
    <property type="match status" value="1"/>
</dbReference>
<feature type="transmembrane region" description="Helical" evidence="12">
    <location>
        <begin position="225"/>
        <end position="240"/>
    </location>
</feature>
<comment type="caution">
    <text evidence="16">The sequence shown here is derived from an EMBL/GenBank/DDBJ whole genome shotgun (WGS) entry which is preliminary data.</text>
</comment>
<dbReference type="InterPro" id="IPR002861">
    <property type="entry name" value="Reeler_dom"/>
</dbReference>
<keyword evidence="17" id="KW-1185">Reference proteome</keyword>
<feature type="transmembrane region" description="Helical" evidence="12">
    <location>
        <begin position="1128"/>
        <end position="1150"/>
    </location>
</feature>
<comment type="similarity">
    <text evidence="3">Belongs to the monovalent cation:proton antiporter 1 (CPA1) transporter (TC 2.A.36) family.</text>
</comment>
<evidence type="ECO:0000256" key="10">
    <source>
        <dbReference type="ARBA" id="ARBA00023136"/>
    </source>
</evidence>
<feature type="transmembrane region" description="Helical" evidence="12">
    <location>
        <begin position="1034"/>
        <end position="1056"/>
    </location>
</feature>
<dbReference type="Gene3D" id="1.20.1530.20">
    <property type="match status" value="1"/>
</dbReference>
<keyword evidence="9" id="KW-0408">Iron</keyword>
<evidence type="ECO:0000256" key="6">
    <source>
        <dbReference type="ARBA" id="ARBA00022692"/>
    </source>
</evidence>